<comment type="caution">
    <text evidence="2">The sequence shown here is derived from an EMBL/GenBank/DDBJ whole genome shotgun (WGS) entry which is preliminary data.</text>
</comment>
<evidence type="ECO:0008006" key="4">
    <source>
        <dbReference type="Google" id="ProtNLM"/>
    </source>
</evidence>
<evidence type="ECO:0000313" key="2">
    <source>
        <dbReference type="EMBL" id="OEH84318.1"/>
    </source>
</evidence>
<reference evidence="2 3" key="1">
    <citation type="submission" date="2016-09" db="EMBL/GenBank/DDBJ databases">
        <title>Desulfuribacillus arsenicus sp. nov., an obligately anaerobic, dissimilatory arsenic- and antimonate-reducing bacterium isolated from anoxic sediments.</title>
        <authorList>
            <person name="Abin C.A."/>
            <person name="Hollibaugh J.T."/>
        </authorList>
    </citation>
    <scope>NUCLEOTIDE SEQUENCE [LARGE SCALE GENOMIC DNA]</scope>
    <source>
        <strain evidence="2 3">MLFW-2</strain>
    </source>
</reference>
<feature type="transmembrane region" description="Helical" evidence="1">
    <location>
        <begin position="143"/>
        <end position="164"/>
    </location>
</feature>
<sequence length="187" mass="21422">MLDHEDSTLYNYKLIYHTKLSPKVKIALSFVMLIILGLSSFSLFQLYTFYPIAPIQSIEIFLQILFGILFAPILHALCHALGYLVIGTYPKLQMLAPLGISTPKFCTDSLVIKRNFIFMLLTPLLLGSGLLLLFMAFSSMFWYAYATMLALHVSFTIPDLYWVWNVRSMHSGVMFRSSKHGFNVYKI</sequence>
<name>A0A1E5L2D5_9FIRM</name>
<feature type="transmembrane region" description="Helical" evidence="1">
    <location>
        <begin position="26"/>
        <end position="48"/>
    </location>
</feature>
<keyword evidence="3" id="KW-1185">Reference proteome</keyword>
<feature type="transmembrane region" description="Helical" evidence="1">
    <location>
        <begin position="116"/>
        <end position="137"/>
    </location>
</feature>
<protein>
    <recommendedName>
        <fullName evidence="4">DUF3267 domain-containing protein</fullName>
    </recommendedName>
</protein>
<keyword evidence="1" id="KW-0472">Membrane</keyword>
<dbReference type="OrthoDB" id="9850672at2"/>
<dbReference type="AlphaFoldDB" id="A0A1E5L2D5"/>
<evidence type="ECO:0000256" key="1">
    <source>
        <dbReference type="SAM" id="Phobius"/>
    </source>
</evidence>
<dbReference type="Proteomes" id="UP000095255">
    <property type="component" value="Unassembled WGS sequence"/>
</dbReference>
<dbReference type="STRING" id="1390249.BHU72_10965"/>
<dbReference type="RefSeq" id="WP_069703301.1">
    <property type="nucleotide sequence ID" value="NZ_MJAT01000039.1"/>
</dbReference>
<feature type="transmembrane region" description="Helical" evidence="1">
    <location>
        <begin position="60"/>
        <end position="86"/>
    </location>
</feature>
<dbReference type="InterPro" id="IPR021683">
    <property type="entry name" value="DUF3267"/>
</dbReference>
<keyword evidence="1" id="KW-1133">Transmembrane helix</keyword>
<dbReference type="Pfam" id="PF11667">
    <property type="entry name" value="DUF3267"/>
    <property type="match status" value="1"/>
</dbReference>
<evidence type="ECO:0000313" key="3">
    <source>
        <dbReference type="Proteomes" id="UP000095255"/>
    </source>
</evidence>
<gene>
    <name evidence="2" type="ORF">BHU72_10965</name>
</gene>
<accession>A0A1E5L2D5</accession>
<keyword evidence="1" id="KW-0812">Transmembrane</keyword>
<dbReference type="EMBL" id="MJAT01000039">
    <property type="protein sequence ID" value="OEH84318.1"/>
    <property type="molecule type" value="Genomic_DNA"/>
</dbReference>
<proteinExistence type="predicted"/>
<organism evidence="2 3">
    <name type="scientific">Desulfuribacillus stibiiarsenatis</name>
    <dbReference type="NCBI Taxonomy" id="1390249"/>
    <lineage>
        <taxon>Bacteria</taxon>
        <taxon>Bacillati</taxon>
        <taxon>Bacillota</taxon>
        <taxon>Desulfuribacillia</taxon>
        <taxon>Desulfuribacillales</taxon>
        <taxon>Desulfuribacillaceae</taxon>
        <taxon>Desulfuribacillus</taxon>
    </lineage>
</organism>